<feature type="compositionally biased region" description="Basic residues" evidence="1">
    <location>
        <begin position="468"/>
        <end position="480"/>
    </location>
</feature>
<feature type="compositionally biased region" description="Low complexity" evidence="1">
    <location>
        <begin position="481"/>
        <end position="491"/>
    </location>
</feature>
<accession>A0A841FFW0</accession>
<feature type="region of interest" description="Disordered" evidence="1">
    <location>
        <begin position="348"/>
        <end position="526"/>
    </location>
</feature>
<feature type="region of interest" description="Disordered" evidence="1">
    <location>
        <begin position="249"/>
        <end position="272"/>
    </location>
</feature>
<evidence type="ECO:0000256" key="1">
    <source>
        <dbReference type="SAM" id="MobiDB-lite"/>
    </source>
</evidence>
<protein>
    <submittedName>
        <fullName evidence="2">Uncharacterized protein</fullName>
    </submittedName>
</protein>
<dbReference type="AlphaFoldDB" id="A0A841FFW0"/>
<evidence type="ECO:0000313" key="2">
    <source>
        <dbReference type="EMBL" id="MBB6034744.1"/>
    </source>
</evidence>
<dbReference type="Proteomes" id="UP000548476">
    <property type="component" value="Unassembled WGS sequence"/>
</dbReference>
<feature type="region of interest" description="Disordered" evidence="1">
    <location>
        <begin position="158"/>
        <end position="192"/>
    </location>
</feature>
<keyword evidence="3" id="KW-1185">Reference proteome</keyword>
<dbReference type="EMBL" id="JACHGT010000005">
    <property type="protein sequence ID" value="MBB6034744.1"/>
    <property type="molecule type" value="Genomic_DNA"/>
</dbReference>
<reference evidence="2 3" key="1">
    <citation type="submission" date="2020-08" db="EMBL/GenBank/DDBJ databases">
        <title>Genomic Encyclopedia of Type Strains, Phase IV (KMG-IV): sequencing the most valuable type-strain genomes for metagenomic binning, comparative biology and taxonomic classification.</title>
        <authorList>
            <person name="Goeker M."/>
        </authorList>
    </citation>
    <scope>NUCLEOTIDE SEQUENCE [LARGE SCALE GENOMIC DNA]</scope>
    <source>
        <strain evidence="2 3">YIM 65646</strain>
    </source>
</reference>
<organism evidence="2 3">
    <name type="scientific">Phytomonospora endophytica</name>
    <dbReference type="NCBI Taxonomy" id="714109"/>
    <lineage>
        <taxon>Bacteria</taxon>
        <taxon>Bacillati</taxon>
        <taxon>Actinomycetota</taxon>
        <taxon>Actinomycetes</taxon>
        <taxon>Micromonosporales</taxon>
        <taxon>Micromonosporaceae</taxon>
        <taxon>Phytomonospora</taxon>
    </lineage>
</organism>
<evidence type="ECO:0000313" key="3">
    <source>
        <dbReference type="Proteomes" id="UP000548476"/>
    </source>
</evidence>
<feature type="compositionally biased region" description="Low complexity" evidence="1">
    <location>
        <begin position="512"/>
        <end position="526"/>
    </location>
</feature>
<comment type="caution">
    <text evidence="2">The sequence shown here is derived from an EMBL/GenBank/DDBJ whole genome shotgun (WGS) entry which is preliminary data.</text>
</comment>
<feature type="compositionally biased region" description="Basic residues" evidence="1">
    <location>
        <begin position="439"/>
        <end position="460"/>
    </location>
</feature>
<name>A0A841FFW0_9ACTN</name>
<sequence>MPSTDPGYSRSRHESPDNGPVPTEPDQCLRTRRFAHTNSNPPGGKAWSTLDNEELTCSIRADPHASHSSPEAVGRPRFRAASAGAAAPSARFGFTRGAERAWCGGRRFGFAGGVCGDAEAAFAFARVGAGGCGCGSQAVGDGGRVGVRFRARALARAGGRRGGLRPHSGGPGGVRAGGRTASADGAAPSPRFGLTRGAERAWCGGHRFAFAGEVCGGAEAAFAFERADGLHARRGSTAAKAFRARADGRRGGLRPLSGESGGVGTRAGGRHPPMARRQALVSVSRAELRGRGAAGGVSLSRVGFGVVRRQPSLSSAWSGGRTGRASARRAGSFAFARGREGRRAAWRTPPALGRTRWSPRGREDGSPTPRKPWCRRGVCARSGGRRPPMARRRALVSMSRAGPKGRAARGNGEGTRHKPTAPVETRRQRVAKPMTAPRRPSRALPRRRPANTRSWRRRRRCGDGDRRPIRRLRARRRRLPGVRPAPTAAAPHARRLEHLRSARSHDQGSCSRVRALAAAPVRACAR</sequence>
<feature type="region of interest" description="Disordered" evidence="1">
    <location>
        <begin position="1"/>
        <end position="49"/>
    </location>
</feature>
<proteinExistence type="predicted"/>
<feature type="compositionally biased region" description="Basic and acidic residues" evidence="1">
    <location>
        <begin position="494"/>
        <end position="506"/>
    </location>
</feature>
<gene>
    <name evidence="2" type="ORF">HNR73_002598</name>
</gene>